<protein>
    <submittedName>
        <fullName evidence="1">Uncharacterized protein</fullName>
    </submittedName>
</protein>
<accession>A0A183NC11</accession>
<evidence type="ECO:0000313" key="2">
    <source>
        <dbReference type="Proteomes" id="UP000277204"/>
    </source>
</evidence>
<name>A0A183NC11_9TREM</name>
<organism evidence="1 2">
    <name type="scientific">Schistosoma margrebowiei</name>
    <dbReference type="NCBI Taxonomy" id="48269"/>
    <lineage>
        <taxon>Eukaryota</taxon>
        <taxon>Metazoa</taxon>
        <taxon>Spiralia</taxon>
        <taxon>Lophotrochozoa</taxon>
        <taxon>Platyhelminthes</taxon>
        <taxon>Trematoda</taxon>
        <taxon>Digenea</taxon>
        <taxon>Strigeidida</taxon>
        <taxon>Schistosomatoidea</taxon>
        <taxon>Schistosomatidae</taxon>
        <taxon>Schistosoma</taxon>
    </lineage>
</organism>
<dbReference type="EMBL" id="UZAI01021883">
    <property type="protein sequence ID" value="VDP56751.1"/>
    <property type="molecule type" value="Genomic_DNA"/>
</dbReference>
<evidence type="ECO:0000313" key="1">
    <source>
        <dbReference type="EMBL" id="VDP56751.1"/>
    </source>
</evidence>
<dbReference type="Proteomes" id="UP000277204">
    <property type="component" value="Unassembled WGS sequence"/>
</dbReference>
<dbReference type="AlphaFoldDB" id="A0A183NC11"/>
<proteinExistence type="predicted"/>
<sequence>MVVGGSQQEFRATWHSPIRCTYNLEGTGTP</sequence>
<reference evidence="1 2" key="1">
    <citation type="submission" date="2018-11" db="EMBL/GenBank/DDBJ databases">
        <authorList>
            <consortium name="Pathogen Informatics"/>
        </authorList>
    </citation>
    <scope>NUCLEOTIDE SEQUENCE [LARGE SCALE GENOMIC DNA]</scope>
    <source>
        <strain evidence="1 2">Zambia</strain>
    </source>
</reference>
<keyword evidence="2" id="KW-1185">Reference proteome</keyword>
<gene>
    <name evidence="1" type="ORF">SMRZ_LOCUS25836</name>
</gene>